<dbReference type="EMBL" id="BSNE01000002">
    <property type="protein sequence ID" value="GLQ01549.1"/>
    <property type="molecule type" value="Genomic_DNA"/>
</dbReference>
<organism evidence="2 3">
    <name type="scientific">Pseudoalteromonas tetraodonis GFC</name>
    <dbReference type="NCBI Taxonomy" id="1315271"/>
    <lineage>
        <taxon>Bacteria</taxon>
        <taxon>Pseudomonadati</taxon>
        <taxon>Pseudomonadota</taxon>
        <taxon>Gammaproteobacteria</taxon>
        <taxon>Alteromonadales</taxon>
        <taxon>Pseudoalteromonadaceae</taxon>
        <taxon>Pseudoalteromonas</taxon>
    </lineage>
</organism>
<sequence>MKILNLALFGASVFLLNACAYNVNVGSKEAAAKGITYNYDKFKSEGWLRSEVYVGGMSEPVTNYNYRAKYGKDSSTPDFIQLYGKMFSQNGWCFINSAYDSTGREYKLHEVDRNVASNSAMGVSYVVVHEYFAIDISVERLEEFAKADIELKATGKKCDTIFKVDHRVSAAFLDETKKRMNKS</sequence>
<keyword evidence="3" id="KW-1185">Reference proteome</keyword>
<dbReference type="RefSeq" id="WP_013465475.1">
    <property type="nucleotide sequence ID" value="NZ_BJXY01000005.1"/>
</dbReference>
<feature type="signal peptide" evidence="1">
    <location>
        <begin position="1"/>
        <end position="20"/>
    </location>
</feature>
<feature type="chain" id="PRO_5041326296" description="DUF4136 domain-containing protein" evidence="1">
    <location>
        <begin position="21"/>
        <end position="183"/>
    </location>
</feature>
<protein>
    <recommendedName>
        <fullName evidence="4">DUF4136 domain-containing protein</fullName>
    </recommendedName>
</protein>
<dbReference type="AlphaFoldDB" id="A0AA37W0N0"/>
<name>A0AA37W0N0_9GAMM</name>
<evidence type="ECO:0000256" key="1">
    <source>
        <dbReference type="SAM" id="SignalP"/>
    </source>
</evidence>
<evidence type="ECO:0000313" key="3">
    <source>
        <dbReference type="Proteomes" id="UP001161408"/>
    </source>
</evidence>
<evidence type="ECO:0000313" key="2">
    <source>
        <dbReference type="EMBL" id="GLQ01549.1"/>
    </source>
</evidence>
<comment type="caution">
    <text evidence="2">The sequence shown here is derived from an EMBL/GenBank/DDBJ whole genome shotgun (WGS) entry which is preliminary data.</text>
</comment>
<reference evidence="2" key="2">
    <citation type="submission" date="2023-01" db="EMBL/GenBank/DDBJ databases">
        <title>Draft genome sequence of Pseudoalteromonas tetraodonis strain NBRC 103034.</title>
        <authorList>
            <person name="Sun Q."/>
            <person name="Mori K."/>
        </authorList>
    </citation>
    <scope>NUCLEOTIDE SEQUENCE</scope>
    <source>
        <strain evidence="2">NBRC 103034</strain>
    </source>
</reference>
<evidence type="ECO:0008006" key="4">
    <source>
        <dbReference type="Google" id="ProtNLM"/>
    </source>
</evidence>
<proteinExistence type="predicted"/>
<keyword evidence="1" id="KW-0732">Signal</keyword>
<dbReference type="Proteomes" id="UP001161408">
    <property type="component" value="Unassembled WGS sequence"/>
</dbReference>
<gene>
    <name evidence="2" type="ORF">GCM10007914_04300</name>
</gene>
<reference evidence="2" key="1">
    <citation type="journal article" date="2014" name="Int. J. Syst. Evol. Microbiol.">
        <title>Complete genome sequence of Corynebacterium casei LMG S-19264T (=DSM 44701T), isolated from a smear-ripened cheese.</title>
        <authorList>
            <consortium name="US DOE Joint Genome Institute (JGI-PGF)"/>
            <person name="Walter F."/>
            <person name="Albersmeier A."/>
            <person name="Kalinowski J."/>
            <person name="Ruckert C."/>
        </authorList>
    </citation>
    <scope>NUCLEOTIDE SEQUENCE</scope>
    <source>
        <strain evidence="2">NBRC 103034</strain>
    </source>
</reference>
<accession>A0AA37W0N0</accession>